<name>A0ABR2N7M7_9ROSI</name>
<reference evidence="2 3" key="1">
    <citation type="journal article" date="2024" name="G3 (Bethesda)">
        <title>Genome assembly of Hibiscus sabdariffa L. provides insights into metabolisms of medicinal natural products.</title>
        <authorList>
            <person name="Kim T."/>
        </authorList>
    </citation>
    <scope>NUCLEOTIDE SEQUENCE [LARGE SCALE GENOMIC DNA]</scope>
    <source>
        <strain evidence="2">TK-2024</strain>
        <tissue evidence="2">Old leaves</tissue>
    </source>
</reference>
<sequence length="94" mass="10151">MPMEGIEMADAENANGNASEEDKAMPMEGLEVSKAENVNEKVQEAIQESDRIKEEVLLSESLQGMLINMTAKDNADGNTLASIRPCTPGEVLNN</sequence>
<gene>
    <name evidence="2" type="ORF">V6N11_000614</name>
</gene>
<evidence type="ECO:0000313" key="2">
    <source>
        <dbReference type="EMBL" id="KAK8972149.1"/>
    </source>
</evidence>
<dbReference type="EMBL" id="JBBPBN010000226">
    <property type="protein sequence ID" value="KAK8972149.1"/>
    <property type="molecule type" value="Genomic_DNA"/>
</dbReference>
<protein>
    <submittedName>
        <fullName evidence="2">Uncharacterized protein</fullName>
    </submittedName>
</protein>
<proteinExistence type="predicted"/>
<evidence type="ECO:0000256" key="1">
    <source>
        <dbReference type="SAM" id="MobiDB-lite"/>
    </source>
</evidence>
<accession>A0ABR2N7M7</accession>
<dbReference type="Proteomes" id="UP001396334">
    <property type="component" value="Unassembled WGS sequence"/>
</dbReference>
<evidence type="ECO:0000313" key="3">
    <source>
        <dbReference type="Proteomes" id="UP001396334"/>
    </source>
</evidence>
<organism evidence="2 3">
    <name type="scientific">Hibiscus sabdariffa</name>
    <name type="common">roselle</name>
    <dbReference type="NCBI Taxonomy" id="183260"/>
    <lineage>
        <taxon>Eukaryota</taxon>
        <taxon>Viridiplantae</taxon>
        <taxon>Streptophyta</taxon>
        <taxon>Embryophyta</taxon>
        <taxon>Tracheophyta</taxon>
        <taxon>Spermatophyta</taxon>
        <taxon>Magnoliopsida</taxon>
        <taxon>eudicotyledons</taxon>
        <taxon>Gunneridae</taxon>
        <taxon>Pentapetalae</taxon>
        <taxon>rosids</taxon>
        <taxon>malvids</taxon>
        <taxon>Malvales</taxon>
        <taxon>Malvaceae</taxon>
        <taxon>Malvoideae</taxon>
        <taxon>Hibiscus</taxon>
    </lineage>
</organism>
<feature type="region of interest" description="Disordered" evidence="1">
    <location>
        <begin position="1"/>
        <end position="26"/>
    </location>
</feature>
<comment type="caution">
    <text evidence="2">The sequence shown here is derived from an EMBL/GenBank/DDBJ whole genome shotgun (WGS) entry which is preliminary data.</text>
</comment>
<keyword evidence="3" id="KW-1185">Reference proteome</keyword>